<keyword evidence="4" id="KW-1185">Reference proteome</keyword>
<evidence type="ECO:0000313" key="3">
    <source>
        <dbReference type="EMBL" id="MBM9466759.1"/>
    </source>
</evidence>
<feature type="domain" description="DUF4097" evidence="2">
    <location>
        <begin position="233"/>
        <end position="331"/>
    </location>
</feature>
<dbReference type="InterPro" id="IPR025164">
    <property type="entry name" value="Toastrack_DUF4097"/>
</dbReference>
<comment type="caution">
    <text evidence="3">The sequence shown here is derived from an EMBL/GenBank/DDBJ whole genome shotgun (WGS) entry which is preliminary data.</text>
</comment>
<organism evidence="3 4">
    <name type="scientific">Nakamurella leprariae</name>
    <dbReference type="NCBI Taxonomy" id="2803911"/>
    <lineage>
        <taxon>Bacteria</taxon>
        <taxon>Bacillati</taxon>
        <taxon>Actinomycetota</taxon>
        <taxon>Actinomycetes</taxon>
        <taxon>Nakamurellales</taxon>
        <taxon>Nakamurellaceae</taxon>
        <taxon>Nakamurella</taxon>
    </lineage>
</organism>
<dbReference type="Pfam" id="PF13349">
    <property type="entry name" value="DUF4097"/>
    <property type="match status" value="2"/>
</dbReference>
<proteinExistence type="predicted"/>
<accession>A0A938YBH5</accession>
<feature type="compositionally biased region" description="Gly residues" evidence="1">
    <location>
        <begin position="211"/>
        <end position="225"/>
    </location>
</feature>
<dbReference type="Proteomes" id="UP000663792">
    <property type="component" value="Unassembled WGS sequence"/>
</dbReference>
<gene>
    <name evidence="3" type="ORF">JL106_05610</name>
</gene>
<dbReference type="AlphaFoldDB" id="A0A938YBH5"/>
<feature type="region of interest" description="Disordered" evidence="1">
    <location>
        <begin position="293"/>
        <end position="341"/>
    </location>
</feature>
<dbReference type="EMBL" id="JAERWK010000008">
    <property type="protein sequence ID" value="MBM9466759.1"/>
    <property type="molecule type" value="Genomic_DNA"/>
</dbReference>
<feature type="region of interest" description="Disordered" evidence="1">
    <location>
        <begin position="203"/>
        <end position="241"/>
    </location>
</feature>
<dbReference type="PANTHER" id="PTHR34094">
    <property type="match status" value="1"/>
</dbReference>
<evidence type="ECO:0000313" key="4">
    <source>
        <dbReference type="Proteomes" id="UP000663792"/>
    </source>
</evidence>
<feature type="compositionally biased region" description="Basic and acidic residues" evidence="1">
    <location>
        <begin position="302"/>
        <end position="319"/>
    </location>
</feature>
<protein>
    <submittedName>
        <fullName evidence="3">DUF4097 family beta strand repeat protein</fullName>
    </submittedName>
</protein>
<dbReference type="PANTHER" id="PTHR34094:SF1">
    <property type="entry name" value="PROTEIN FAM185A"/>
    <property type="match status" value="1"/>
</dbReference>
<evidence type="ECO:0000259" key="2">
    <source>
        <dbReference type="Pfam" id="PF13349"/>
    </source>
</evidence>
<name>A0A938YBH5_9ACTN</name>
<feature type="domain" description="DUF4097" evidence="2">
    <location>
        <begin position="126"/>
        <end position="190"/>
    </location>
</feature>
<sequence length="341" mass="33988">MKTFLTPDPVVVEVRNAAGTVVVDLTGDHDHVHDTGPVTATVEVTGGAAFGVVDELLRSFLPGAGTSGPGTADGESPEDRARIELREARAGGDRPVLLVDTDPARTGWRSAFTVRITAPPGSDVRGQSQSADVTVRGRAGRLELRTASGAVRVDEATGAAVVQTASGRIHLDGVAGPVDARSASGDIDIAAPGPEVPVVVVEAGPDPATAGNGGSDGGSDGGSNGARGAVSAQSTSGAVTVRGAAGRVTARSVSGEVRLLDLQDGSAEAVSVSGNVEVTLLPGVHAEVDLNSTSGTAASEFPVHDASEHEDRAGTDRSGADPVVLSVRASSASGSVRLRPA</sequence>
<feature type="compositionally biased region" description="Low complexity" evidence="1">
    <location>
        <begin position="323"/>
        <end position="341"/>
    </location>
</feature>
<dbReference type="RefSeq" id="WP_205259725.1">
    <property type="nucleotide sequence ID" value="NZ_JAERWK010000008.1"/>
</dbReference>
<evidence type="ECO:0000256" key="1">
    <source>
        <dbReference type="SAM" id="MobiDB-lite"/>
    </source>
</evidence>
<reference evidence="3" key="1">
    <citation type="submission" date="2021-01" db="EMBL/GenBank/DDBJ databases">
        <title>YIM 132084 draft genome.</title>
        <authorList>
            <person name="An D."/>
        </authorList>
    </citation>
    <scope>NUCLEOTIDE SEQUENCE</scope>
    <source>
        <strain evidence="3">YIM 132084</strain>
    </source>
</reference>